<feature type="non-terminal residue" evidence="1">
    <location>
        <position position="1"/>
    </location>
</feature>
<dbReference type="InterPro" id="IPR036291">
    <property type="entry name" value="NAD(P)-bd_dom_sf"/>
</dbReference>
<dbReference type="Proteomes" id="UP000309340">
    <property type="component" value="Unassembled WGS sequence"/>
</dbReference>
<name>A0A4U0UXU4_9PEZI</name>
<gene>
    <name evidence="1" type="ORF">B0A55_13321</name>
</gene>
<reference evidence="1 2" key="1">
    <citation type="submission" date="2017-03" db="EMBL/GenBank/DDBJ databases">
        <title>Genomes of endolithic fungi from Antarctica.</title>
        <authorList>
            <person name="Coleine C."/>
            <person name="Masonjones S."/>
            <person name="Stajich J.E."/>
        </authorList>
    </citation>
    <scope>NUCLEOTIDE SEQUENCE [LARGE SCALE GENOMIC DNA]</scope>
    <source>
        <strain evidence="1 2">CCFEE 5184</strain>
    </source>
</reference>
<comment type="caution">
    <text evidence="1">The sequence shown here is derived from an EMBL/GenBank/DDBJ whole genome shotgun (WGS) entry which is preliminary data.</text>
</comment>
<dbReference type="STRING" id="329884.A0A4U0UXU4"/>
<dbReference type="Gene3D" id="3.40.50.720">
    <property type="entry name" value="NAD(P)-binding Rossmann-like Domain"/>
    <property type="match status" value="1"/>
</dbReference>
<evidence type="ECO:0000313" key="1">
    <source>
        <dbReference type="EMBL" id="TKA41028.1"/>
    </source>
</evidence>
<dbReference type="OrthoDB" id="2962696at2759"/>
<dbReference type="EMBL" id="NAJQ01002583">
    <property type="protein sequence ID" value="TKA41028.1"/>
    <property type="molecule type" value="Genomic_DNA"/>
</dbReference>
<accession>A0A4U0UXU4</accession>
<evidence type="ECO:0000313" key="2">
    <source>
        <dbReference type="Proteomes" id="UP000309340"/>
    </source>
</evidence>
<keyword evidence="2" id="KW-1185">Reference proteome</keyword>
<dbReference type="SUPFAM" id="SSF51735">
    <property type="entry name" value="NAD(P)-binding Rossmann-fold domains"/>
    <property type="match status" value="1"/>
</dbReference>
<protein>
    <submittedName>
        <fullName evidence="1">Uncharacterized protein</fullName>
    </submittedName>
</protein>
<proteinExistence type="predicted"/>
<sequence length="56" mass="6080">KSELSHENVREKGHVPLARAGKEEEMGMAVLFLTRNEYVNGQILAVDGGVLNVVSS</sequence>
<dbReference type="AlphaFoldDB" id="A0A4U0UXU4"/>
<organism evidence="1 2">
    <name type="scientific">Friedmanniomyces simplex</name>
    <dbReference type="NCBI Taxonomy" id="329884"/>
    <lineage>
        <taxon>Eukaryota</taxon>
        <taxon>Fungi</taxon>
        <taxon>Dikarya</taxon>
        <taxon>Ascomycota</taxon>
        <taxon>Pezizomycotina</taxon>
        <taxon>Dothideomycetes</taxon>
        <taxon>Dothideomycetidae</taxon>
        <taxon>Mycosphaerellales</taxon>
        <taxon>Teratosphaeriaceae</taxon>
        <taxon>Friedmanniomyces</taxon>
    </lineage>
</organism>